<dbReference type="Pfam" id="PF13535">
    <property type="entry name" value="ATP-grasp_4"/>
    <property type="match status" value="1"/>
</dbReference>
<keyword evidence="2 4" id="KW-0547">Nucleotide-binding</keyword>
<organism evidence="6 7">
    <name type="scientific">Faecalibacterium prausnitzii</name>
    <dbReference type="NCBI Taxonomy" id="853"/>
    <lineage>
        <taxon>Bacteria</taxon>
        <taxon>Bacillati</taxon>
        <taxon>Bacillota</taxon>
        <taxon>Clostridia</taxon>
        <taxon>Eubacteriales</taxon>
        <taxon>Oscillospiraceae</taxon>
        <taxon>Faecalibacterium</taxon>
    </lineage>
</organism>
<reference evidence="6 7" key="1">
    <citation type="journal article" date="2017" name="Front. Microbiol.">
        <title>New Insights into the Diversity of the Genus Faecalibacterium.</title>
        <authorList>
            <person name="Benevides L."/>
            <person name="Burman S."/>
            <person name="Martin R."/>
            <person name="Robert V."/>
            <person name="Thomas M."/>
            <person name="Miquel S."/>
            <person name="Chain F."/>
            <person name="Sokol H."/>
            <person name="Bermudez-Humaran L.G."/>
            <person name="Morrison M."/>
            <person name="Langella P."/>
            <person name="Azevedo V.A."/>
            <person name="Chatel J.M."/>
            <person name="Soares S."/>
        </authorList>
    </citation>
    <scope>NUCLEOTIDE SEQUENCE [LARGE SCALE GENOMIC DNA]</scope>
    <source>
        <strain evidence="6 7">CNCM I 4546</strain>
    </source>
</reference>
<comment type="caution">
    <text evidence="6">The sequence shown here is derived from an EMBL/GenBank/DDBJ whole genome shotgun (WGS) entry which is preliminary data.</text>
</comment>
<dbReference type="GO" id="GO:0016874">
    <property type="term" value="F:ligase activity"/>
    <property type="evidence" value="ECO:0007669"/>
    <property type="project" value="UniProtKB-KW"/>
</dbReference>
<dbReference type="EMBL" id="NMTV01000025">
    <property type="protein sequence ID" value="PDX73395.1"/>
    <property type="molecule type" value="Genomic_DNA"/>
</dbReference>
<dbReference type="GO" id="GO:0005524">
    <property type="term" value="F:ATP binding"/>
    <property type="evidence" value="ECO:0007669"/>
    <property type="project" value="UniProtKB-UniRule"/>
</dbReference>
<protein>
    <recommendedName>
        <fullName evidence="5">ATP-grasp domain-containing protein</fullName>
    </recommendedName>
</protein>
<dbReference type="Gene3D" id="3.30.1490.20">
    <property type="entry name" value="ATP-grasp fold, A domain"/>
    <property type="match status" value="1"/>
</dbReference>
<dbReference type="SUPFAM" id="SSF52440">
    <property type="entry name" value="PreATP-grasp domain"/>
    <property type="match status" value="1"/>
</dbReference>
<dbReference type="Proteomes" id="UP000219901">
    <property type="component" value="Unassembled WGS sequence"/>
</dbReference>
<dbReference type="InterPro" id="IPR052032">
    <property type="entry name" value="ATP-dep_AA_Ligase"/>
</dbReference>
<evidence type="ECO:0000256" key="3">
    <source>
        <dbReference type="ARBA" id="ARBA00022840"/>
    </source>
</evidence>
<name>A0A2A7A2K9_9FIRM</name>
<evidence type="ECO:0000256" key="4">
    <source>
        <dbReference type="PROSITE-ProRule" id="PRU00409"/>
    </source>
</evidence>
<feature type="domain" description="ATP-grasp" evidence="5">
    <location>
        <begin position="109"/>
        <end position="302"/>
    </location>
</feature>
<dbReference type="Gene3D" id="3.30.470.20">
    <property type="entry name" value="ATP-grasp fold, B domain"/>
    <property type="match status" value="1"/>
</dbReference>
<dbReference type="InterPro" id="IPR016185">
    <property type="entry name" value="PreATP-grasp_dom_sf"/>
</dbReference>
<dbReference type="AlphaFoldDB" id="A0A2A7A2K9"/>
<dbReference type="PANTHER" id="PTHR43585:SF2">
    <property type="entry name" value="ATP-GRASP ENZYME FSQD"/>
    <property type="match status" value="1"/>
</dbReference>
<keyword evidence="3 4" id="KW-0067">ATP-binding</keyword>
<accession>A0A2A7A2K9</accession>
<dbReference type="PROSITE" id="PS50975">
    <property type="entry name" value="ATP_GRASP"/>
    <property type="match status" value="1"/>
</dbReference>
<dbReference type="InterPro" id="IPR011761">
    <property type="entry name" value="ATP-grasp"/>
</dbReference>
<evidence type="ECO:0000256" key="2">
    <source>
        <dbReference type="ARBA" id="ARBA00022741"/>
    </source>
</evidence>
<gene>
    <name evidence="6" type="ORF">CGS55_03810</name>
</gene>
<dbReference type="Gene3D" id="3.40.50.20">
    <property type="match status" value="1"/>
</dbReference>
<evidence type="ECO:0000259" key="5">
    <source>
        <dbReference type="PROSITE" id="PS50975"/>
    </source>
</evidence>
<evidence type="ECO:0000256" key="1">
    <source>
        <dbReference type="ARBA" id="ARBA00022598"/>
    </source>
</evidence>
<proteinExistence type="predicted"/>
<dbReference type="RefSeq" id="WP_097782722.1">
    <property type="nucleotide sequence ID" value="NZ_NMTV01000025.1"/>
</dbReference>
<keyword evidence="1" id="KW-0436">Ligase</keyword>
<sequence>MNKVLMLGSDYGSCEIINELHNRGCWVIVADYYETTPAKRIADESWLISTNDFDTLEKRCRDNNVAAVITGASDFNGGNLRVLCKRLGLPMYSQNDSAWSAATNKYVFKELCKSVGAPVAEDYDIEEYLQNKENYNITYPVVIKPVDMSANRGMSYCYNEADVEHAIERAHSFSKNPHLIMERKLEGPEFAVNYIIANGEPRLFFFSSEHHQPGELANLYSIITTTNYHLRQYIFEVNDKVIEVFKKAKLTNGVAWVECMRDKDSHFYLLEMGYRFGGEVVNIPYKDISGFDSINWMIDCELGIEHKTTDLPVEKYNYSGCATAYMLFATHSGVISEIKGIDKISTLNGVKIDITKEVGKSVKQYMTLGVIRISSESCEELCSKLRIINSNLEIKDQDGKNLLLKYDNYGELLEEYDSGLKEMQ</sequence>
<evidence type="ECO:0000313" key="7">
    <source>
        <dbReference type="Proteomes" id="UP000219901"/>
    </source>
</evidence>
<dbReference type="PANTHER" id="PTHR43585">
    <property type="entry name" value="FUMIPYRROLE BIOSYNTHESIS PROTEIN C"/>
    <property type="match status" value="1"/>
</dbReference>
<dbReference type="SUPFAM" id="SSF56059">
    <property type="entry name" value="Glutathione synthetase ATP-binding domain-like"/>
    <property type="match status" value="1"/>
</dbReference>
<evidence type="ECO:0000313" key="6">
    <source>
        <dbReference type="EMBL" id="PDX73395.1"/>
    </source>
</evidence>
<dbReference type="InterPro" id="IPR013815">
    <property type="entry name" value="ATP_grasp_subdomain_1"/>
</dbReference>
<dbReference type="GO" id="GO:0046872">
    <property type="term" value="F:metal ion binding"/>
    <property type="evidence" value="ECO:0007669"/>
    <property type="project" value="InterPro"/>
</dbReference>